<dbReference type="SUPFAM" id="SSF144232">
    <property type="entry name" value="HIT/MYND zinc finger-like"/>
    <property type="match status" value="1"/>
</dbReference>
<dbReference type="STRING" id="2004952.A0A2C5YRA1"/>
<proteinExistence type="predicted"/>
<comment type="caution">
    <text evidence="8">The sequence shown here is derived from an EMBL/GenBank/DDBJ whole genome shotgun (WGS) entry which is preliminary data.</text>
</comment>
<dbReference type="InterPro" id="IPR050869">
    <property type="entry name" value="H3K4_H4K5_MeTrfase"/>
</dbReference>
<keyword evidence="9" id="KW-1185">Reference proteome</keyword>
<protein>
    <submittedName>
        <fullName evidence="8">Uncharacterized protein</fullName>
    </submittedName>
</protein>
<dbReference type="Gene3D" id="2.170.270.10">
    <property type="entry name" value="SET domain"/>
    <property type="match status" value="1"/>
</dbReference>
<dbReference type="Gene3D" id="6.10.140.2220">
    <property type="match status" value="1"/>
</dbReference>
<evidence type="ECO:0000259" key="7">
    <source>
        <dbReference type="PROSITE" id="PS50865"/>
    </source>
</evidence>
<dbReference type="Pfam" id="PF00856">
    <property type="entry name" value="SET"/>
    <property type="match status" value="1"/>
</dbReference>
<feature type="domain" description="MYND-type" evidence="7">
    <location>
        <begin position="436"/>
        <end position="474"/>
    </location>
</feature>
<dbReference type="PROSITE" id="PS50280">
    <property type="entry name" value="SET"/>
    <property type="match status" value="1"/>
</dbReference>
<name>A0A2C5YRA1_9HYPO</name>
<dbReference type="Proteomes" id="UP000226431">
    <property type="component" value="Unassembled WGS sequence"/>
</dbReference>
<dbReference type="CDD" id="cd20071">
    <property type="entry name" value="SET_SMYD"/>
    <property type="match status" value="1"/>
</dbReference>
<sequence>MVGFRSRAVVVVSGLLAAVVASAPSRPHHSDVICHTSNSSDCYPRVFVPTHDFQIVHDDQDLPPGLHVRINIETHKKEAKINVPGEHEAGALNGVVVKDVATSPESQDSALRIPKGAPAYDPVGKVKEPERDSGSFAAALTKLGDGSLADESLDHIEELAHDIYYGLQLAENTEAVKTLLCLMVVVPSDSPSFTSRDHRAASILAGALSNNAAALSKVADAWPRLAASNCSSNTDVSLGQSLISTLAPPPTTAGSMKEAASLAKAKMSVVNGLIKNADIRREFLNGGMMTKLLETLKLESKDWADAQRKAGELVLDNFLDEDMGARLGQWPRVPRLSDEQCRTGSLAEGCWDYHVDAIMRANGAAPGHWSSVLHEKLAAARGKMGAFGGGDGGRHEFPSLGRGLFALQPFTPGQTITTIDGPPLALPSTPALALICSNCLLPGKLRSCTGCHAAWYCGGACQKSAWRTVHRRECGALARAEGGGKGRAARLPTPVRALVQALACPDVGRGLAALWGRRPDGDGLADVLVMARAACAFAGVDAGEAGMMRAVELLCKIQTNAFHRYDADMEHASVFLDPTLAMANHSCIPNALVHFVGRTAILTAERPIEAGHQVFISYTDYTCPLAKRREALSSYGFECGCHRCSEDLNVYQVCAAYPPPNTDASLIAPDVLSKLSSHSAVVKRSARLLARTASETAVKAVESRVSADESPSGRRRMLLDQLRDCAELLAAGLWAVTPLPQVLTELSINYAERGDSASALALACFVATTCDPYRYTAPSHPTRIRNLLVIAKLFANTAEGTAVSSQAVEPVEVRRKLDKRFRELFRDLDQVSLCQILLIMVLQSAPTGRGAAWEPAVTARDMLRDIEQLPGRDQKLSIIAAWAQDPASDRSRMLFEHAVRWPVDALAGLGRDILLVDLEADD</sequence>
<evidence type="ECO:0000256" key="2">
    <source>
        <dbReference type="ARBA" id="ARBA00022771"/>
    </source>
</evidence>
<evidence type="ECO:0000256" key="5">
    <source>
        <dbReference type="SAM" id="SignalP"/>
    </source>
</evidence>
<evidence type="ECO:0000256" key="4">
    <source>
        <dbReference type="PROSITE-ProRule" id="PRU00134"/>
    </source>
</evidence>
<dbReference type="InterPro" id="IPR011989">
    <property type="entry name" value="ARM-like"/>
</dbReference>
<dbReference type="Gene3D" id="1.25.10.10">
    <property type="entry name" value="Leucine-rich Repeat Variant"/>
    <property type="match status" value="1"/>
</dbReference>
<dbReference type="GO" id="GO:0008270">
    <property type="term" value="F:zinc ion binding"/>
    <property type="evidence" value="ECO:0007669"/>
    <property type="project" value="UniProtKB-KW"/>
</dbReference>
<dbReference type="OrthoDB" id="265717at2759"/>
<dbReference type="InterPro" id="IPR002893">
    <property type="entry name" value="Znf_MYND"/>
</dbReference>
<dbReference type="PANTHER" id="PTHR12197:SF251">
    <property type="entry name" value="EG:BACR7C10.4 PROTEIN"/>
    <property type="match status" value="1"/>
</dbReference>
<dbReference type="InterPro" id="IPR001214">
    <property type="entry name" value="SET_dom"/>
</dbReference>
<dbReference type="EMBL" id="NJES01000649">
    <property type="protein sequence ID" value="PHH70256.1"/>
    <property type="molecule type" value="Genomic_DNA"/>
</dbReference>
<keyword evidence="2 4" id="KW-0863">Zinc-finger</keyword>
<evidence type="ECO:0000259" key="6">
    <source>
        <dbReference type="PROSITE" id="PS50280"/>
    </source>
</evidence>
<evidence type="ECO:0000256" key="1">
    <source>
        <dbReference type="ARBA" id="ARBA00022723"/>
    </source>
</evidence>
<evidence type="ECO:0000313" key="8">
    <source>
        <dbReference type="EMBL" id="PHH70256.1"/>
    </source>
</evidence>
<feature type="chain" id="PRO_5012451541" evidence="5">
    <location>
        <begin position="23"/>
        <end position="922"/>
    </location>
</feature>
<accession>A0A2C5YRA1</accession>
<feature type="domain" description="SET" evidence="6">
    <location>
        <begin position="375"/>
        <end position="619"/>
    </location>
</feature>
<gene>
    <name evidence="8" type="ORF">CDD80_6129</name>
</gene>
<keyword evidence="3" id="KW-0862">Zinc</keyword>
<dbReference type="GO" id="GO:0005634">
    <property type="term" value="C:nucleus"/>
    <property type="evidence" value="ECO:0007669"/>
    <property type="project" value="TreeGrafter"/>
</dbReference>
<reference evidence="8 9" key="1">
    <citation type="submission" date="2017-06" db="EMBL/GenBank/DDBJ databases">
        <title>Ant-infecting Ophiocordyceps genomes reveal a high diversity of potential behavioral manipulation genes and a possible major role for enterotoxins.</title>
        <authorList>
            <person name="De Bekker C."/>
            <person name="Evans H.C."/>
            <person name="Brachmann A."/>
            <person name="Hughes D.P."/>
        </authorList>
    </citation>
    <scope>NUCLEOTIDE SEQUENCE [LARGE SCALE GENOMIC DNA]</scope>
    <source>
        <strain evidence="8 9">Map16</strain>
    </source>
</reference>
<dbReference type="Pfam" id="PF01753">
    <property type="entry name" value="zf-MYND"/>
    <property type="match status" value="1"/>
</dbReference>
<dbReference type="AlphaFoldDB" id="A0A2C5YRA1"/>
<organism evidence="8 9">
    <name type="scientific">Ophiocordyceps camponoti-rufipedis</name>
    <dbReference type="NCBI Taxonomy" id="2004952"/>
    <lineage>
        <taxon>Eukaryota</taxon>
        <taxon>Fungi</taxon>
        <taxon>Dikarya</taxon>
        <taxon>Ascomycota</taxon>
        <taxon>Pezizomycotina</taxon>
        <taxon>Sordariomycetes</taxon>
        <taxon>Hypocreomycetidae</taxon>
        <taxon>Hypocreales</taxon>
        <taxon>Ophiocordycipitaceae</taxon>
        <taxon>Ophiocordyceps</taxon>
    </lineage>
</organism>
<keyword evidence="5" id="KW-0732">Signal</keyword>
<dbReference type="Gene3D" id="1.10.220.160">
    <property type="match status" value="1"/>
</dbReference>
<dbReference type="PANTHER" id="PTHR12197">
    <property type="entry name" value="HISTONE-LYSINE N-METHYLTRANSFERASE SMYD"/>
    <property type="match status" value="1"/>
</dbReference>
<evidence type="ECO:0000256" key="3">
    <source>
        <dbReference type="ARBA" id="ARBA00022833"/>
    </source>
</evidence>
<evidence type="ECO:0000313" key="9">
    <source>
        <dbReference type="Proteomes" id="UP000226431"/>
    </source>
</evidence>
<dbReference type="PROSITE" id="PS01360">
    <property type="entry name" value="ZF_MYND_1"/>
    <property type="match status" value="1"/>
</dbReference>
<dbReference type="InterPro" id="IPR046341">
    <property type="entry name" value="SET_dom_sf"/>
</dbReference>
<dbReference type="PROSITE" id="PS50865">
    <property type="entry name" value="ZF_MYND_2"/>
    <property type="match status" value="1"/>
</dbReference>
<dbReference type="SUPFAM" id="SSF82199">
    <property type="entry name" value="SET domain"/>
    <property type="match status" value="1"/>
</dbReference>
<feature type="signal peptide" evidence="5">
    <location>
        <begin position="1"/>
        <end position="22"/>
    </location>
</feature>
<keyword evidence="1" id="KW-0479">Metal-binding</keyword>